<keyword evidence="4" id="KW-1185">Reference proteome</keyword>
<protein>
    <submittedName>
        <fullName evidence="3">Uncharacterized protein</fullName>
    </submittedName>
</protein>
<comment type="caution">
    <text evidence="3">The sequence shown here is derived from an EMBL/GenBank/DDBJ whole genome shotgun (WGS) entry which is preliminary data.</text>
</comment>
<dbReference type="AlphaFoldDB" id="A0A401P980"/>
<name>A0A401P980_SCYTO</name>
<feature type="coiled-coil region" evidence="1">
    <location>
        <begin position="216"/>
        <end position="250"/>
    </location>
</feature>
<feature type="compositionally biased region" description="Basic and acidic residues" evidence="2">
    <location>
        <begin position="173"/>
        <end position="187"/>
    </location>
</feature>
<evidence type="ECO:0000313" key="3">
    <source>
        <dbReference type="EMBL" id="GCB69633.1"/>
    </source>
</evidence>
<dbReference type="STRING" id="75743.A0A401P980"/>
<accession>A0A401P980</accession>
<evidence type="ECO:0000313" key="4">
    <source>
        <dbReference type="Proteomes" id="UP000288216"/>
    </source>
</evidence>
<keyword evidence="1" id="KW-0175">Coiled coil</keyword>
<dbReference type="EMBL" id="BFAA01001725">
    <property type="protein sequence ID" value="GCB69633.1"/>
    <property type="molecule type" value="Genomic_DNA"/>
</dbReference>
<organism evidence="3 4">
    <name type="scientific">Scyliorhinus torazame</name>
    <name type="common">Cloudy catshark</name>
    <name type="synonym">Catulus torazame</name>
    <dbReference type="NCBI Taxonomy" id="75743"/>
    <lineage>
        <taxon>Eukaryota</taxon>
        <taxon>Metazoa</taxon>
        <taxon>Chordata</taxon>
        <taxon>Craniata</taxon>
        <taxon>Vertebrata</taxon>
        <taxon>Chondrichthyes</taxon>
        <taxon>Elasmobranchii</taxon>
        <taxon>Galeomorphii</taxon>
        <taxon>Galeoidea</taxon>
        <taxon>Carcharhiniformes</taxon>
        <taxon>Scyliorhinidae</taxon>
        <taxon>Scyliorhinus</taxon>
    </lineage>
</organism>
<evidence type="ECO:0000256" key="2">
    <source>
        <dbReference type="SAM" id="MobiDB-lite"/>
    </source>
</evidence>
<feature type="region of interest" description="Disordered" evidence="2">
    <location>
        <begin position="173"/>
        <end position="207"/>
    </location>
</feature>
<evidence type="ECO:0000256" key="1">
    <source>
        <dbReference type="SAM" id="Coils"/>
    </source>
</evidence>
<dbReference type="SUPFAM" id="SSF50630">
    <property type="entry name" value="Acid proteases"/>
    <property type="match status" value="1"/>
</dbReference>
<sequence length="260" mass="29428">MKALNNETEIEEEITNSLVNWMIPLIINQTSRNIKLDTGARENLINEADLQKMWIRPRIEDNDCNLTDYHGAPIKTLGTCNLQVERIKKEVLLKGGVDLEDTGSLDSVKQCIDTKSEADRNKVFKAKPEAVSVGDSTDAGGKCLLEEAHGGDVGGCLSNIGWKCPARTLENKKNEWSGEQDKQGFEKHGKKSNMPRSTDPERQTRNNWHSVAYDGLMKENDDLLKLKLNMKKLERTRVVLREEKRELEILPLASQFNEPK</sequence>
<proteinExistence type="predicted"/>
<reference evidence="3 4" key="1">
    <citation type="journal article" date="2018" name="Nat. Ecol. Evol.">
        <title>Shark genomes provide insights into elasmobranch evolution and the origin of vertebrates.</title>
        <authorList>
            <person name="Hara Y"/>
            <person name="Yamaguchi K"/>
            <person name="Onimaru K"/>
            <person name="Kadota M"/>
            <person name="Koyanagi M"/>
            <person name="Keeley SD"/>
            <person name="Tatsumi K"/>
            <person name="Tanaka K"/>
            <person name="Motone F"/>
            <person name="Kageyama Y"/>
            <person name="Nozu R"/>
            <person name="Adachi N"/>
            <person name="Nishimura O"/>
            <person name="Nakagawa R"/>
            <person name="Tanegashima C"/>
            <person name="Kiyatake I"/>
            <person name="Matsumoto R"/>
            <person name="Murakumo K"/>
            <person name="Nishida K"/>
            <person name="Terakita A"/>
            <person name="Kuratani S"/>
            <person name="Sato K"/>
            <person name="Hyodo S Kuraku.S."/>
        </authorList>
    </citation>
    <scope>NUCLEOTIDE SEQUENCE [LARGE SCALE GENOMIC DNA]</scope>
</reference>
<dbReference type="InterPro" id="IPR021109">
    <property type="entry name" value="Peptidase_aspartic_dom_sf"/>
</dbReference>
<gene>
    <name evidence="3" type="ORF">scyTo_0005513</name>
</gene>
<dbReference type="OrthoDB" id="6432207at2759"/>
<dbReference type="Proteomes" id="UP000288216">
    <property type="component" value="Unassembled WGS sequence"/>
</dbReference>